<dbReference type="Proteomes" id="UP000298787">
    <property type="component" value="Unassembled WGS sequence"/>
</dbReference>
<keyword evidence="4" id="KW-1185">Reference proteome</keyword>
<dbReference type="Pfam" id="PF00078">
    <property type="entry name" value="RVT_1"/>
    <property type="match status" value="2"/>
</dbReference>
<dbReference type="SUPFAM" id="SSF56672">
    <property type="entry name" value="DNA/RNA polymerases"/>
    <property type="match status" value="1"/>
</dbReference>
<accession>A0A4U5TVZ9</accession>
<feature type="domain" description="Reverse transcriptase" evidence="2">
    <location>
        <begin position="69"/>
        <end position="280"/>
    </location>
</feature>
<organism evidence="3 4">
    <name type="scientific">Collichthys lucidus</name>
    <name type="common">Big head croaker</name>
    <name type="synonym">Sciaena lucida</name>
    <dbReference type="NCBI Taxonomy" id="240159"/>
    <lineage>
        <taxon>Eukaryota</taxon>
        <taxon>Metazoa</taxon>
        <taxon>Chordata</taxon>
        <taxon>Craniata</taxon>
        <taxon>Vertebrata</taxon>
        <taxon>Euteleostomi</taxon>
        <taxon>Actinopterygii</taxon>
        <taxon>Neopterygii</taxon>
        <taxon>Teleostei</taxon>
        <taxon>Neoteleostei</taxon>
        <taxon>Acanthomorphata</taxon>
        <taxon>Eupercaria</taxon>
        <taxon>Sciaenidae</taxon>
        <taxon>Collichthys</taxon>
    </lineage>
</organism>
<dbReference type="AlphaFoldDB" id="A0A4U5TVZ9"/>
<name>A0A4U5TVZ9_COLLU</name>
<evidence type="ECO:0000313" key="4">
    <source>
        <dbReference type="Proteomes" id="UP000298787"/>
    </source>
</evidence>
<dbReference type="CDD" id="cd01650">
    <property type="entry name" value="RT_nLTR_like"/>
    <property type="match status" value="1"/>
</dbReference>
<gene>
    <name evidence="3" type="ORF">D9C73_028382</name>
</gene>
<dbReference type="EMBL" id="ML241098">
    <property type="protein sequence ID" value="TKS65807.1"/>
    <property type="molecule type" value="Genomic_DNA"/>
</dbReference>
<dbReference type="InterPro" id="IPR043502">
    <property type="entry name" value="DNA/RNA_pol_sf"/>
</dbReference>
<keyword evidence="3" id="KW-0695">RNA-directed DNA polymerase</keyword>
<dbReference type="GO" id="GO:0003964">
    <property type="term" value="F:RNA-directed DNA polymerase activity"/>
    <property type="evidence" value="ECO:0007669"/>
    <property type="project" value="UniProtKB-KW"/>
</dbReference>
<feature type="region of interest" description="Disordered" evidence="1">
    <location>
        <begin position="368"/>
        <end position="391"/>
    </location>
</feature>
<reference evidence="3 4" key="1">
    <citation type="submission" date="2019-01" db="EMBL/GenBank/DDBJ databases">
        <title>Genome Assembly of Collichthys lucidus.</title>
        <authorList>
            <person name="Cai M."/>
            <person name="Xiao S."/>
        </authorList>
    </citation>
    <scope>NUCLEOTIDE SEQUENCE [LARGE SCALE GENOMIC DNA]</scope>
    <source>
        <strain evidence="3">JT15FE1705JMU</strain>
        <tissue evidence="3">Muscle</tissue>
    </source>
</reference>
<dbReference type="PANTHER" id="PTHR47510:SF3">
    <property type="entry name" value="ENDO_EXONUCLEASE_PHOSPHATASE DOMAIN-CONTAINING PROTEIN"/>
    <property type="match status" value="1"/>
</dbReference>
<evidence type="ECO:0000256" key="1">
    <source>
        <dbReference type="SAM" id="MobiDB-lite"/>
    </source>
</evidence>
<evidence type="ECO:0000259" key="2">
    <source>
        <dbReference type="PROSITE" id="PS50878"/>
    </source>
</evidence>
<keyword evidence="3" id="KW-0808">Transferase</keyword>
<dbReference type="STRING" id="240159.A0A4U5TVZ9"/>
<evidence type="ECO:0000313" key="3">
    <source>
        <dbReference type="EMBL" id="TKS65807.1"/>
    </source>
</evidence>
<sequence length="391" mass="44585">MKPGGFSPTQVSPGFWKSILWTGESKVERPCWRKVSTAYNQRKGVSGRSLQQLRTFYLCSVFLRRSFNLSLSLEKVPALWKTSCVVPVPKTPRPKEPNHFRPVALTSHLMKTMERIILQHLRPLVGAQLDPLQFADQPGIGVEDAVIYLLHRSLLHLEDSRSTVRVMFFDFSSAFNTIQPSLLRVKMESAPQGTVLSPFLFTLYTSDFTHNTAHCHIQKFSDDTAVVGRVSEGDDLEYRTIIRDFVSWCELNQLQLNTSKTKEMIVNYQRKTSHFTPVNIQGSDIEEQTQQTDQESQLVLDRPLDSTEEVEERRMLAQLTSIMDNTSHPYMTLWVSEQLHQQQTATPTVRSSSFSSRLLHPRCKKEEQLLQQQTATPTVYEGGAAPSSLLL</sequence>
<dbReference type="PANTHER" id="PTHR47510">
    <property type="entry name" value="REVERSE TRANSCRIPTASE DOMAIN-CONTAINING PROTEIN"/>
    <property type="match status" value="1"/>
</dbReference>
<dbReference type="InterPro" id="IPR000477">
    <property type="entry name" value="RT_dom"/>
</dbReference>
<dbReference type="PROSITE" id="PS50878">
    <property type="entry name" value="RT_POL"/>
    <property type="match status" value="1"/>
</dbReference>
<keyword evidence="3" id="KW-0548">Nucleotidyltransferase</keyword>
<protein>
    <submittedName>
        <fullName evidence="3">Putative RNA-directed DNA polymerase from transposon BS</fullName>
    </submittedName>
</protein>
<proteinExistence type="predicted"/>